<dbReference type="eggNOG" id="COG3781">
    <property type="taxonomic scope" value="Bacteria"/>
</dbReference>
<dbReference type="AlphaFoldDB" id="A0A095SKY9"/>
<keyword evidence="7 9" id="KW-0472">Membrane</keyword>
<keyword evidence="6" id="KW-0406">Ion transport</keyword>
<dbReference type="OrthoDB" id="445589at2"/>
<reference evidence="10 11" key="1">
    <citation type="submission" date="2012-09" db="EMBL/GenBank/DDBJ databases">
        <title>Genome Sequence of alkane-degrading Bacterium Alcanivorax sp. 19-m-6.</title>
        <authorList>
            <person name="Lai Q."/>
            <person name="Shao Z."/>
        </authorList>
    </citation>
    <scope>NUCLEOTIDE SEQUENCE [LARGE SCALE GENOMIC DNA]</scope>
    <source>
        <strain evidence="10 11">19-m-6</strain>
    </source>
</reference>
<dbReference type="RefSeq" id="WP_035232161.1">
    <property type="nucleotide sequence ID" value="NZ_ARXV01000005.1"/>
</dbReference>
<evidence type="ECO:0000256" key="4">
    <source>
        <dbReference type="ARBA" id="ARBA00022692"/>
    </source>
</evidence>
<evidence type="ECO:0000256" key="9">
    <source>
        <dbReference type="SAM" id="Phobius"/>
    </source>
</evidence>
<evidence type="ECO:0000313" key="11">
    <source>
        <dbReference type="Proteomes" id="UP000029444"/>
    </source>
</evidence>
<proteinExistence type="inferred from homology"/>
<dbReference type="Proteomes" id="UP000029444">
    <property type="component" value="Unassembled WGS sequence"/>
</dbReference>
<evidence type="ECO:0000256" key="3">
    <source>
        <dbReference type="ARBA" id="ARBA00022475"/>
    </source>
</evidence>
<sequence>MIVRDRPNAIALLFTLRGSIVPEILPHILSVALFAIGLTIISRFQLWPISDLTVMPFTLLGIVLSILLGFRNNAAYDRWWEARKQWGQMVYEIRSLARASSALLGKHDPVQRALLMRILAYAHALKAQLREEPERENLAYWVGAPALAEARKRANLADAFIAQSGELLGEQYRQGRLDSIGLKLLEERLTALSGIQAACERIASTPLPFAYTLLVHRTAYVYCYLLPFALIGGVGWGAPVLVAAVAYTFFGIDKLSEHLETPFGRAPNDLPLDALCRIHEISVADALGEQAPQPLPVKLFQLQ</sequence>
<evidence type="ECO:0000256" key="6">
    <source>
        <dbReference type="ARBA" id="ARBA00023065"/>
    </source>
</evidence>
<evidence type="ECO:0000256" key="8">
    <source>
        <dbReference type="ARBA" id="ARBA00034708"/>
    </source>
</evidence>
<dbReference type="Pfam" id="PF25539">
    <property type="entry name" value="Bestrophin_2"/>
    <property type="match status" value="1"/>
</dbReference>
<protein>
    <recommendedName>
        <fullName evidence="12">Bestrophin</fullName>
    </recommendedName>
</protein>
<dbReference type="PATRIC" id="fig|1177154.3.peg.1696"/>
<dbReference type="InterPro" id="IPR044669">
    <property type="entry name" value="YneE/VCCN1/2-like"/>
</dbReference>
<keyword evidence="5 9" id="KW-1133">Transmembrane helix</keyword>
<comment type="subcellular location">
    <subcellularLocation>
        <location evidence="1">Cell membrane</location>
        <topology evidence="1">Multi-pass membrane protein</topology>
    </subcellularLocation>
</comment>
<keyword evidence="3" id="KW-1003">Cell membrane</keyword>
<accession>A0A095SKY9</accession>
<dbReference type="STRING" id="1177154.Y5S_01666"/>
<evidence type="ECO:0000256" key="7">
    <source>
        <dbReference type="ARBA" id="ARBA00023136"/>
    </source>
</evidence>
<name>A0A095SKY9_9GAMM</name>
<evidence type="ECO:0008006" key="12">
    <source>
        <dbReference type="Google" id="ProtNLM"/>
    </source>
</evidence>
<keyword evidence="4 9" id="KW-0812">Transmembrane</keyword>
<dbReference type="PANTHER" id="PTHR33281">
    <property type="entry name" value="UPF0187 PROTEIN YNEE"/>
    <property type="match status" value="1"/>
</dbReference>
<feature type="transmembrane region" description="Helical" evidence="9">
    <location>
        <begin position="24"/>
        <end position="46"/>
    </location>
</feature>
<keyword evidence="2" id="KW-0813">Transport</keyword>
<dbReference type="GO" id="GO:0005254">
    <property type="term" value="F:chloride channel activity"/>
    <property type="evidence" value="ECO:0007669"/>
    <property type="project" value="InterPro"/>
</dbReference>
<comment type="caution">
    <text evidence="10">The sequence shown here is derived from an EMBL/GenBank/DDBJ whole genome shotgun (WGS) entry which is preliminary data.</text>
</comment>
<comment type="similarity">
    <text evidence="8">Belongs to the anion channel-forming bestrophin (TC 1.A.46) family.</text>
</comment>
<feature type="transmembrane region" description="Helical" evidence="9">
    <location>
        <begin position="52"/>
        <end position="70"/>
    </location>
</feature>
<evidence type="ECO:0000313" key="10">
    <source>
        <dbReference type="EMBL" id="KGD65232.1"/>
    </source>
</evidence>
<dbReference type="GO" id="GO:0005886">
    <property type="term" value="C:plasma membrane"/>
    <property type="evidence" value="ECO:0007669"/>
    <property type="project" value="UniProtKB-SubCell"/>
</dbReference>
<evidence type="ECO:0000256" key="2">
    <source>
        <dbReference type="ARBA" id="ARBA00022448"/>
    </source>
</evidence>
<dbReference type="PANTHER" id="PTHR33281:SF19">
    <property type="entry name" value="VOLTAGE-DEPENDENT ANION CHANNEL-FORMING PROTEIN YNEE"/>
    <property type="match status" value="1"/>
</dbReference>
<feature type="transmembrane region" description="Helical" evidence="9">
    <location>
        <begin position="221"/>
        <end position="250"/>
    </location>
</feature>
<evidence type="ECO:0000256" key="1">
    <source>
        <dbReference type="ARBA" id="ARBA00004651"/>
    </source>
</evidence>
<gene>
    <name evidence="10" type="ORF">Y5S_01666</name>
</gene>
<keyword evidence="11" id="KW-1185">Reference proteome</keyword>
<evidence type="ECO:0000256" key="5">
    <source>
        <dbReference type="ARBA" id="ARBA00022989"/>
    </source>
</evidence>
<organism evidence="10 11">
    <name type="scientific">Alcanivorax nanhaiticus</name>
    <dbReference type="NCBI Taxonomy" id="1177154"/>
    <lineage>
        <taxon>Bacteria</taxon>
        <taxon>Pseudomonadati</taxon>
        <taxon>Pseudomonadota</taxon>
        <taxon>Gammaproteobacteria</taxon>
        <taxon>Oceanospirillales</taxon>
        <taxon>Alcanivoracaceae</taxon>
        <taxon>Alcanivorax</taxon>
    </lineage>
</organism>
<dbReference type="EMBL" id="ARXV01000005">
    <property type="protein sequence ID" value="KGD65232.1"/>
    <property type="molecule type" value="Genomic_DNA"/>
</dbReference>